<evidence type="ECO:0000313" key="3">
    <source>
        <dbReference type="EMBL" id="CAG5079566.1"/>
    </source>
</evidence>
<gene>
    <name evidence="3" type="ORF">CRYO30217_00977</name>
</gene>
<reference evidence="3" key="1">
    <citation type="submission" date="2021-04" db="EMBL/GenBank/DDBJ databases">
        <authorList>
            <person name="Rodrigo-Torres L."/>
            <person name="Arahal R. D."/>
            <person name="Lucena T."/>
        </authorList>
    </citation>
    <scope>NUCLEOTIDE SEQUENCE</scope>
    <source>
        <strain evidence="3">AS29M-1</strain>
    </source>
</reference>
<dbReference type="Pfam" id="PF10677">
    <property type="entry name" value="DUF2490"/>
    <property type="match status" value="1"/>
</dbReference>
<evidence type="ECO:0008006" key="5">
    <source>
        <dbReference type="Google" id="ProtNLM"/>
    </source>
</evidence>
<keyword evidence="1 2" id="KW-0732">Signal</keyword>
<dbReference type="Proteomes" id="UP000683507">
    <property type="component" value="Chromosome"/>
</dbReference>
<evidence type="ECO:0000256" key="2">
    <source>
        <dbReference type="SAM" id="SignalP"/>
    </source>
</evidence>
<organism evidence="3 4">
    <name type="scientific">Parvicella tangerina</name>
    <dbReference type="NCBI Taxonomy" id="2829795"/>
    <lineage>
        <taxon>Bacteria</taxon>
        <taxon>Pseudomonadati</taxon>
        <taxon>Bacteroidota</taxon>
        <taxon>Flavobacteriia</taxon>
        <taxon>Flavobacteriales</taxon>
        <taxon>Parvicellaceae</taxon>
        <taxon>Parvicella</taxon>
    </lineage>
</organism>
<protein>
    <recommendedName>
        <fullName evidence="5">DUF2490 domain-containing protein</fullName>
    </recommendedName>
</protein>
<dbReference type="AlphaFoldDB" id="A0A916JLM4"/>
<dbReference type="InterPro" id="IPR019619">
    <property type="entry name" value="DUF2490"/>
</dbReference>
<name>A0A916JLM4_9FLAO</name>
<proteinExistence type="predicted"/>
<feature type="signal peptide" evidence="2">
    <location>
        <begin position="1"/>
        <end position="21"/>
    </location>
</feature>
<dbReference type="InterPro" id="IPR053713">
    <property type="entry name" value="Bact_OM_Channel_sf"/>
</dbReference>
<accession>A0A916JLM4</accession>
<dbReference type="EMBL" id="OU015584">
    <property type="protein sequence ID" value="CAG5079566.1"/>
    <property type="molecule type" value="Genomic_DNA"/>
</dbReference>
<dbReference type="PROSITE" id="PS51257">
    <property type="entry name" value="PROKAR_LIPOPROTEIN"/>
    <property type="match status" value="1"/>
</dbReference>
<sequence length="238" mass="28450">MKQIKYIMILLFAFSCVEIFAQDGEWVTIRDFETWNSFNLKYKLNKNWKLGLEQQFRFNDNSSALDRYFTELSVSHSFSKYIFGGVGFRYLRQNDTKGDVQGFENHLRFNFDFGVKHSLNRFDFKYRLRFQTKNELGISKDEGDYSNNHIRLKAGVGYNIKKWKLDPEGSVEIFRHYEKGEQNGFNNIRFTFGTKYNLKKIGVFGLFYRFEKELNAQYPLSSHIIGFKYTYTLKKKKK</sequence>
<dbReference type="RefSeq" id="WP_258541198.1">
    <property type="nucleotide sequence ID" value="NZ_OU015584.1"/>
</dbReference>
<evidence type="ECO:0000256" key="1">
    <source>
        <dbReference type="ARBA" id="ARBA00022729"/>
    </source>
</evidence>
<dbReference type="KEGG" id="ptan:CRYO30217_00977"/>
<dbReference type="Gene3D" id="2.40.160.40">
    <property type="entry name" value="monomeric porin ompg"/>
    <property type="match status" value="1"/>
</dbReference>
<evidence type="ECO:0000313" key="4">
    <source>
        <dbReference type="Proteomes" id="UP000683507"/>
    </source>
</evidence>
<feature type="chain" id="PRO_5038078040" description="DUF2490 domain-containing protein" evidence="2">
    <location>
        <begin position="22"/>
        <end position="238"/>
    </location>
</feature>
<keyword evidence="4" id="KW-1185">Reference proteome</keyword>